<proteinExistence type="predicted"/>
<reference evidence="2" key="1">
    <citation type="submission" date="2020-05" db="EMBL/GenBank/DDBJ databases">
        <title>Frigoriglobus tundricola gen. nov., sp. nov., a psychrotolerant cellulolytic planctomycete of the family Gemmataceae with two divergent copies of 16S rRNA gene.</title>
        <authorList>
            <person name="Kulichevskaya I.S."/>
            <person name="Ivanova A.A."/>
            <person name="Naumoff D.G."/>
            <person name="Beletsky A.V."/>
            <person name="Rijpstra W.I.C."/>
            <person name="Sinninghe Damste J.S."/>
            <person name="Mardanov A.V."/>
            <person name="Ravin N.V."/>
            <person name="Dedysh S.N."/>
        </authorList>
    </citation>
    <scope>NUCLEOTIDE SEQUENCE [LARGE SCALE GENOMIC DNA]</scope>
    <source>
        <strain evidence="2">PL17</strain>
    </source>
</reference>
<dbReference type="AlphaFoldDB" id="A0A6M5YJW9"/>
<keyword evidence="2" id="KW-1185">Reference proteome</keyword>
<organism evidence="1 2">
    <name type="scientific">Frigoriglobus tundricola</name>
    <dbReference type="NCBI Taxonomy" id="2774151"/>
    <lineage>
        <taxon>Bacteria</taxon>
        <taxon>Pseudomonadati</taxon>
        <taxon>Planctomycetota</taxon>
        <taxon>Planctomycetia</taxon>
        <taxon>Gemmatales</taxon>
        <taxon>Gemmataceae</taxon>
        <taxon>Frigoriglobus</taxon>
    </lineage>
</organism>
<name>A0A6M5YJW9_9BACT</name>
<gene>
    <name evidence="1" type="ORF">FTUN_1148</name>
</gene>
<evidence type="ECO:0000313" key="2">
    <source>
        <dbReference type="Proteomes" id="UP000503447"/>
    </source>
</evidence>
<dbReference type="RefSeq" id="WP_171469798.1">
    <property type="nucleotide sequence ID" value="NZ_CP053452.2"/>
</dbReference>
<evidence type="ECO:0000313" key="1">
    <source>
        <dbReference type="EMBL" id="QJW93640.1"/>
    </source>
</evidence>
<sequence>MGLMSVNICSTDDLATQTALLDALAALGARPEDDSPLDVPLPTGLSGFRVGFETLTVFVDAWCVDLEGPDELVRRVLAELNRAG</sequence>
<protein>
    <submittedName>
        <fullName evidence="1">Uncharacterized protein</fullName>
    </submittedName>
</protein>
<accession>A0A6M5YJW9</accession>
<dbReference type="Proteomes" id="UP000503447">
    <property type="component" value="Chromosome"/>
</dbReference>
<dbReference type="EMBL" id="CP053452">
    <property type="protein sequence ID" value="QJW93640.1"/>
    <property type="molecule type" value="Genomic_DNA"/>
</dbReference>
<dbReference type="KEGG" id="ftj:FTUN_1148"/>